<gene>
    <name evidence="4" type="primary">orf112</name>
</gene>
<dbReference type="AlphaFoldDB" id="A4KVL7"/>
<dbReference type="RefSeq" id="WP_012477306.1">
    <property type="nucleotide sequence ID" value="NC_010865.1"/>
</dbReference>
<protein>
    <submittedName>
        <fullName evidence="4">Phosphopantetheinyl transferase</fullName>
    </submittedName>
</protein>
<dbReference type="Gene3D" id="3.90.470.20">
    <property type="entry name" value="4'-phosphopantetheinyl transferase domain"/>
    <property type="match status" value="2"/>
</dbReference>
<accession>A4KVL7</accession>
<evidence type="ECO:0000313" key="4">
    <source>
        <dbReference type="EMBL" id="ABN47118.1"/>
    </source>
</evidence>
<keyword evidence="2 4" id="KW-0808">Transferase</keyword>
<dbReference type="Proteomes" id="UP000009045">
    <property type="component" value="Plasmid pSmeSM11b"/>
</dbReference>
<dbReference type="GO" id="GO:0008897">
    <property type="term" value="F:holo-[acyl-carrier-protein] synthase activity"/>
    <property type="evidence" value="ECO:0007669"/>
    <property type="project" value="InterPro"/>
</dbReference>
<dbReference type="GO" id="GO:0019878">
    <property type="term" value="P:lysine biosynthetic process via aminoadipic acid"/>
    <property type="evidence" value="ECO:0007669"/>
    <property type="project" value="TreeGrafter"/>
</dbReference>
<dbReference type="Pfam" id="PF01648">
    <property type="entry name" value="ACPS"/>
    <property type="match status" value="1"/>
</dbReference>
<dbReference type="PANTHER" id="PTHR12215:SF10">
    <property type="entry name" value="L-AMINOADIPATE-SEMIALDEHYDE DEHYDROGENASE-PHOSPHOPANTETHEINYL TRANSFERASE"/>
    <property type="match status" value="1"/>
</dbReference>
<dbReference type="InterPro" id="IPR050559">
    <property type="entry name" value="P-Pant_transferase_sf"/>
</dbReference>
<organism evidence="4 5">
    <name type="scientific">Sinorhizobium meliloti (strain SM11)</name>
    <dbReference type="NCBI Taxonomy" id="707241"/>
    <lineage>
        <taxon>Bacteria</taxon>
        <taxon>Pseudomonadati</taxon>
        <taxon>Pseudomonadota</taxon>
        <taxon>Alphaproteobacteria</taxon>
        <taxon>Hyphomicrobiales</taxon>
        <taxon>Rhizobiaceae</taxon>
        <taxon>Sinorhizobium/Ensifer group</taxon>
        <taxon>Sinorhizobium</taxon>
    </lineage>
</organism>
<geneLocation type="plasmid" evidence="4 5">
    <name>pSmeSM11b</name>
</geneLocation>
<evidence type="ECO:0000259" key="3">
    <source>
        <dbReference type="Pfam" id="PF01648"/>
    </source>
</evidence>
<dbReference type="InterPro" id="IPR037143">
    <property type="entry name" value="4-PPantetheinyl_Trfase_dom_sf"/>
</dbReference>
<sequence>MTTASLKTEPGPGEVLLFRAEVPPLAASMITRLSAKLDRHEQDRAARFIFEQDRAVFVAAHALLRHALGSIFEEGAIRFRTNAYGKPELDLDFEHGIHFSLSHTRGMAVCAICRRHPIGVDVEAINRSVDIEMLAEQYFAAWEHALVVEAPSQHRAEIFFRLWTLKEAMLKAVGIGLAAAPLREFAFTLEPVTSKMRLARVEAALEWQVCEYSPTAVHRLALAVRRSAAQPVKVISQLIPLEKLT</sequence>
<feature type="domain" description="4'-phosphopantetheinyl transferase" evidence="3">
    <location>
        <begin position="117"/>
        <end position="208"/>
    </location>
</feature>
<dbReference type="PANTHER" id="PTHR12215">
    <property type="entry name" value="PHOSPHOPANTETHEINE TRANSFERASE"/>
    <property type="match status" value="1"/>
</dbReference>
<dbReference type="GO" id="GO:0000287">
    <property type="term" value="F:magnesium ion binding"/>
    <property type="evidence" value="ECO:0007669"/>
    <property type="project" value="InterPro"/>
</dbReference>
<proteinExistence type="inferred from homology"/>
<evidence type="ECO:0000313" key="5">
    <source>
        <dbReference type="Proteomes" id="UP000009045"/>
    </source>
</evidence>
<dbReference type="InterPro" id="IPR008278">
    <property type="entry name" value="4-PPantetheinyl_Trfase_dom"/>
</dbReference>
<dbReference type="EMBL" id="EF066650">
    <property type="protein sequence ID" value="ABN47118.1"/>
    <property type="molecule type" value="Genomic_DNA"/>
</dbReference>
<dbReference type="GO" id="GO:0005829">
    <property type="term" value="C:cytosol"/>
    <property type="evidence" value="ECO:0007669"/>
    <property type="project" value="TreeGrafter"/>
</dbReference>
<comment type="similarity">
    <text evidence="1">Belongs to the P-Pant transferase superfamily. Gsp/Sfp/HetI/AcpT family.</text>
</comment>
<name>A4KVL7_SINMM</name>
<evidence type="ECO:0000256" key="2">
    <source>
        <dbReference type="ARBA" id="ARBA00022679"/>
    </source>
</evidence>
<reference evidence="4 5" key="1">
    <citation type="journal article" date="2007" name="FEMS Microbiol. Lett.">
        <title>Sequence analysis of the 181-kb accessory plasmid pSmeSM11b, isolated from a dominant Sinorhizobium meliloti strain identified during a long-term field release experiment.</title>
        <authorList>
            <person name="Stiens M."/>
            <person name="Schneiker S."/>
            <person name="Puhler A."/>
            <person name="Schluter A."/>
        </authorList>
    </citation>
    <scope>NUCLEOTIDE SEQUENCE [LARGE SCALE GENOMIC DNA]</scope>
    <source>
        <strain evidence="4 5">SM11</strain>
        <plasmid evidence="5">pSmeSM11b</plasmid>
    </source>
</reference>
<evidence type="ECO:0000256" key="1">
    <source>
        <dbReference type="ARBA" id="ARBA00010990"/>
    </source>
</evidence>
<dbReference type="SUPFAM" id="SSF56214">
    <property type="entry name" value="4'-phosphopantetheinyl transferase"/>
    <property type="match status" value="2"/>
</dbReference>
<reference evidence="5" key="2">
    <citation type="journal article" date="2011" name="J. Biotechnol.">
        <title>The complete genome sequence of the dominant Sinorhizobium meliloti field isolate SM11 extends the S. meliloti pan-genome.</title>
        <authorList>
            <person name="Schneiker-Bekel S."/>
            <person name="Wibberg D."/>
            <person name="Bekel T."/>
            <person name="Blom J."/>
            <person name="Linke B."/>
            <person name="Neuweger H."/>
            <person name="Stiens M."/>
            <person name="Vorholter F.J."/>
            <person name="Weidner S."/>
            <person name="Goesmann A."/>
            <person name="Puhler A."/>
            <person name="Schluter A."/>
        </authorList>
    </citation>
    <scope>NUCLEOTIDE SEQUENCE [LARGE SCALE GENOMIC DNA]</scope>
    <source>
        <strain evidence="5">SM11</strain>
        <plasmid evidence="5">pSmeSM11b</plasmid>
    </source>
</reference>
<keyword evidence="4" id="KW-0614">Plasmid</keyword>